<dbReference type="KEGG" id="nai:NECAME_18424"/>
<feature type="non-terminal residue" evidence="1">
    <location>
        <position position="1"/>
    </location>
</feature>
<dbReference type="AlphaFoldDB" id="W2SU62"/>
<sequence>LRAEVVCHNALECASIHALTVALERQPKVKLATRSRVANGARGHRGQNVVSLVAQEVLHIGRGNAAAQKE</sequence>
<protein>
    <submittedName>
        <fullName evidence="1">Uncharacterized protein</fullName>
    </submittedName>
</protein>
<name>W2SU62_NECAM</name>
<dbReference type="EMBL" id="KI661301">
    <property type="protein sequence ID" value="ETN73259.1"/>
    <property type="molecule type" value="Genomic_DNA"/>
</dbReference>
<accession>W2SU62</accession>
<evidence type="ECO:0000313" key="2">
    <source>
        <dbReference type="Proteomes" id="UP000053676"/>
    </source>
</evidence>
<gene>
    <name evidence="1" type="ORF">NECAME_18424</name>
</gene>
<reference evidence="2" key="1">
    <citation type="journal article" date="2014" name="Nat. Genet.">
        <title>Genome of the human hookworm Necator americanus.</title>
        <authorList>
            <person name="Tang Y.T."/>
            <person name="Gao X."/>
            <person name="Rosa B.A."/>
            <person name="Abubucker S."/>
            <person name="Hallsworth-Pepin K."/>
            <person name="Martin J."/>
            <person name="Tyagi R."/>
            <person name="Heizer E."/>
            <person name="Zhang X."/>
            <person name="Bhonagiri-Palsikar V."/>
            <person name="Minx P."/>
            <person name="Warren W.C."/>
            <person name="Wang Q."/>
            <person name="Zhan B."/>
            <person name="Hotez P.J."/>
            <person name="Sternberg P.W."/>
            <person name="Dougall A."/>
            <person name="Gaze S.T."/>
            <person name="Mulvenna J."/>
            <person name="Sotillo J."/>
            <person name="Ranganathan S."/>
            <person name="Rabelo E.M."/>
            <person name="Wilson R.K."/>
            <person name="Felgner P.L."/>
            <person name="Bethony J."/>
            <person name="Hawdon J.M."/>
            <person name="Gasser R.B."/>
            <person name="Loukas A."/>
            <person name="Mitreva M."/>
        </authorList>
    </citation>
    <scope>NUCLEOTIDE SEQUENCE [LARGE SCALE GENOMIC DNA]</scope>
</reference>
<proteinExistence type="predicted"/>
<organism evidence="1 2">
    <name type="scientific">Necator americanus</name>
    <name type="common">Human hookworm</name>
    <dbReference type="NCBI Taxonomy" id="51031"/>
    <lineage>
        <taxon>Eukaryota</taxon>
        <taxon>Metazoa</taxon>
        <taxon>Ecdysozoa</taxon>
        <taxon>Nematoda</taxon>
        <taxon>Chromadorea</taxon>
        <taxon>Rhabditida</taxon>
        <taxon>Rhabditina</taxon>
        <taxon>Rhabditomorpha</taxon>
        <taxon>Strongyloidea</taxon>
        <taxon>Ancylostomatidae</taxon>
        <taxon>Bunostominae</taxon>
        <taxon>Necator</taxon>
    </lineage>
</organism>
<evidence type="ECO:0000313" key="1">
    <source>
        <dbReference type="EMBL" id="ETN73259.1"/>
    </source>
</evidence>
<keyword evidence="2" id="KW-1185">Reference proteome</keyword>
<dbReference type="Proteomes" id="UP000053676">
    <property type="component" value="Unassembled WGS sequence"/>
</dbReference>